<dbReference type="EMBL" id="AVOT02005975">
    <property type="protein sequence ID" value="MBW0480438.1"/>
    <property type="molecule type" value="Genomic_DNA"/>
</dbReference>
<evidence type="ECO:0000313" key="2">
    <source>
        <dbReference type="EMBL" id="MBW0480438.1"/>
    </source>
</evidence>
<organism evidence="2 3">
    <name type="scientific">Austropuccinia psidii MF-1</name>
    <dbReference type="NCBI Taxonomy" id="1389203"/>
    <lineage>
        <taxon>Eukaryota</taxon>
        <taxon>Fungi</taxon>
        <taxon>Dikarya</taxon>
        <taxon>Basidiomycota</taxon>
        <taxon>Pucciniomycotina</taxon>
        <taxon>Pucciniomycetes</taxon>
        <taxon>Pucciniales</taxon>
        <taxon>Sphaerophragmiaceae</taxon>
        <taxon>Austropuccinia</taxon>
    </lineage>
</organism>
<reference evidence="2" key="1">
    <citation type="submission" date="2021-03" db="EMBL/GenBank/DDBJ databases">
        <title>Draft genome sequence of rust myrtle Austropuccinia psidii MF-1, a brazilian biotype.</title>
        <authorList>
            <person name="Quecine M.C."/>
            <person name="Pachon D.M.R."/>
            <person name="Bonatelli M.L."/>
            <person name="Correr F.H."/>
            <person name="Franceschini L.M."/>
            <person name="Leite T.F."/>
            <person name="Margarido G.R.A."/>
            <person name="Almeida C.A."/>
            <person name="Ferrarezi J.A."/>
            <person name="Labate C.A."/>
        </authorList>
    </citation>
    <scope>NUCLEOTIDE SEQUENCE</scope>
    <source>
        <strain evidence="2">MF-1</strain>
    </source>
</reference>
<evidence type="ECO:0000313" key="3">
    <source>
        <dbReference type="Proteomes" id="UP000765509"/>
    </source>
</evidence>
<dbReference type="Proteomes" id="UP000765509">
    <property type="component" value="Unassembled WGS sequence"/>
</dbReference>
<proteinExistence type="predicted"/>
<comment type="caution">
    <text evidence="2">The sequence shown here is derived from an EMBL/GenBank/DDBJ whole genome shotgun (WGS) entry which is preliminary data.</text>
</comment>
<feature type="region of interest" description="Disordered" evidence="1">
    <location>
        <begin position="83"/>
        <end position="167"/>
    </location>
</feature>
<feature type="compositionally biased region" description="Basic and acidic residues" evidence="1">
    <location>
        <begin position="87"/>
        <end position="100"/>
    </location>
</feature>
<protein>
    <submittedName>
        <fullName evidence="2">Uncharacterized protein</fullName>
    </submittedName>
</protein>
<accession>A0A9Q3CAX6</accession>
<gene>
    <name evidence="2" type="ORF">O181_020153</name>
</gene>
<sequence length="167" mass="18212">MEDARASTSSQRLSSTFETLIESQEAGITAIPVVTPDLFPAGRNREIPVSVQELVYGGKKAGVGTSAKSLNRNNELLYSRTSPIDKSLAENPKHVIRGPEEEVVPGKGKQPCGSYPSLHKQKYASTSSTKGKANPKEQSKGQSQSGTNPTHRITGFQRKIRQRWTMC</sequence>
<evidence type="ECO:0000256" key="1">
    <source>
        <dbReference type="SAM" id="MobiDB-lite"/>
    </source>
</evidence>
<keyword evidence="3" id="KW-1185">Reference proteome</keyword>
<name>A0A9Q3CAX6_9BASI</name>
<feature type="compositionally biased region" description="Polar residues" evidence="1">
    <location>
        <begin position="140"/>
        <end position="151"/>
    </location>
</feature>
<dbReference type="AlphaFoldDB" id="A0A9Q3CAX6"/>
<feature type="compositionally biased region" description="Basic residues" evidence="1">
    <location>
        <begin position="158"/>
        <end position="167"/>
    </location>
</feature>